<gene>
    <name evidence="5" type="ORF">QR90_08805</name>
</gene>
<keyword evidence="2" id="KW-0808">Transferase</keyword>
<evidence type="ECO:0000259" key="4">
    <source>
        <dbReference type="Pfam" id="PF00294"/>
    </source>
</evidence>
<sequence>MADGPASVLTFGEALLKLVLPQTQRLEAMTTLNAQCAGSELNVAAALRALGRPAAWASALPPSPLGTWVRGHVQALQVEDLALTRAGRLGTFYLEDHHAPRPSRVVYDRAGSAFAQLTAADLAPEWLTGRAALHVSGVSLALGPGPRALALQLMQAARAAGLTVSFDVNHRRLLLAEDAALEAYAPAARLADLLFVAERDTALLGGLTGLRALAPDALLVQTRGAQGSALLAPGRQTLTRPAIPAAGPGRVGRGDAFAAGYLHAHLNGEAPEAALAFAAATAALKTTTPGDQLQATETEVRAVAHAGPSGEPVR</sequence>
<dbReference type="Pfam" id="PF00294">
    <property type="entry name" value="PfkB"/>
    <property type="match status" value="1"/>
</dbReference>
<comment type="similarity">
    <text evidence="1">Belongs to the carbohydrate kinase PfkB family.</text>
</comment>
<dbReference type="STRING" id="1182571.QR90_08805"/>
<evidence type="ECO:0000256" key="2">
    <source>
        <dbReference type="ARBA" id="ARBA00022679"/>
    </source>
</evidence>
<dbReference type="PANTHER" id="PTHR43320">
    <property type="entry name" value="SUGAR KINASE"/>
    <property type="match status" value="1"/>
</dbReference>
<dbReference type="InterPro" id="IPR029056">
    <property type="entry name" value="Ribokinase-like"/>
</dbReference>
<dbReference type="AlphaFoldDB" id="A0A0A7KG82"/>
<dbReference type="Proteomes" id="UP000030634">
    <property type="component" value="Chromosome"/>
</dbReference>
<protein>
    <submittedName>
        <fullName evidence="5">Carbohydrate kinase</fullName>
    </submittedName>
</protein>
<dbReference type="HOGENOM" id="CLU_027634_6_0_0"/>
<evidence type="ECO:0000313" key="6">
    <source>
        <dbReference type="Proteomes" id="UP000030634"/>
    </source>
</evidence>
<organism evidence="5 6">
    <name type="scientific">Deinococcus radiopugnans</name>
    <dbReference type="NCBI Taxonomy" id="57497"/>
    <lineage>
        <taxon>Bacteria</taxon>
        <taxon>Thermotogati</taxon>
        <taxon>Deinococcota</taxon>
        <taxon>Deinococci</taxon>
        <taxon>Deinococcales</taxon>
        <taxon>Deinococcaceae</taxon>
        <taxon>Deinococcus</taxon>
    </lineage>
</organism>
<reference evidence="6" key="1">
    <citation type="submission" date="2014-11" db="EMBL/GenBank/DDBJ databases">
        <title>Hymenobacter sp. DG25B genome submission.</title>
        <authorList>
            <person name="Jung H.-Y."/>
            <person name="Kim M.K."/>
            <person name="Srinivasan S."/>
            <person name="Lim S."/>
        </authorList>
    </citation>
    <scope>NUCLEOTIDE SEQUENCE [LARGE SCALE GENOMIC DNA]</scope>
    <source>
        <strain evidence="6">DY59</strain>
    </source>
</reference>
<dbReference type="SUPFAM" id="SSF53613">
    <property type="entry name" value="Ribokinase-like"/>
    <property type="match status" value="1"/>
</dbReference>
<name>A0A0A7KG82_9DEIO</name>
<dbReference type="KEGG" id="dsw:QR90_08805"/>
<dbReference type="RefSeq" id="WP_039683923.1">
    <property type="nucleotide sequence ID" value="NZ_CP010028.1"/>
</dbReference>
<evidence type="ECO:0000256" key="3">
    <source>
        <dbReference type="ARBA" id="ARBA00022777"/>
    </source>
</evidence>
<dbReference type="InterPro" id="IPR052700">
    <property type="entry name" value="Carb_kinase_PfkB-like"/>
</dbReference>
<evidence type="ECO:0000256" key="1">
    <source>
        <dbReference type="ARBA" id="ARBA00010688"/>
    </source>
</evidence>
<accession>A0A0A7KG82</accession>
<proteinExistence type="inferred from homology"/>
<dbReference type="CDD" id="cd01166">
    <property type="entry name" value="KdgK"/>
    <property type="match status" value="1"/>
</dbReference>
<dbReference type="EMBL" id="CP010028">
    <property type="protein sequence ID" value="AIZ45182.1"/>
    <property type="molecule type" value="Genomic_DNA"/>
</dbReference>
<keyword evidence="3 5" id="KW-0418">Kinase</keyword>
<dbReference type="InterPro" id="IPR011611">
    <property type="entry name" value="PfkB_dom"/>
</dbReference>
<dbReference type="GO" id="GO:0016301">
    <property type="term" value="F:kinase activity"/>
    <property type="evidence" value="ECO:0007669"/>
    <property type="project" value="UniProtKB-KW"/>
</dbReference>
<evidence type="ECO:0000313" key="5">
    <source>
        <dbReference type="EMBL" id="AIZ45182.1"/>
    </source>
</evidence>
<dbReference type="Gene3D" id="3.40.1190.20">
    <property type="match status" value="1"/>
</dbReference>
<dbReference type="PANTHER" id="PTHR43320:SF2">
    <property type="entry name" value="2-DEHYDRO-3-DEOXYGLUCONOKINASE_2-DEHYDRO-3-DEOXYGALACTONOKINASE"/>
    <property type="match status" value="1"/>
</dbReference>
<feature type="domain" description="Carbohydrate kinase PfkB" evidence="4">
    <location>
        <begin position="7"/>
        <end position="294"/>
    </location>
</feature>